<dbReference type="GO" id="GO:0005634">
    <property type="term" value="C:nucleus"/>
    <property type="evidence" value="ECO:0007669"/>
    <property type="project" value="UniProtKB-SubCell"/>
</dbReference>
<dbReference type="AlphaFoldDB" id="A4RRP0"/>
<dbReference type="OrthoDB" id="79480at2759"/>
<evidence type="ECO:0000256" key="5">
    <source>
        <dbReference type="SAM" id="MobiDB-lite"/>
    </source>
</evidence>
<dbReference type="GO" id="GO:0033186">
    <property type="term" value="C:CAF-1 complex"/>
    <property type="evidence" value="ECO:0007669"/>
    <property type="project" value="TreeGrafter"/>
</dbReference>
<dbReference type="GeneID" id="4999610"/>
<proteinExistence type="predicted"/>
<accession>A4RRP0</accession>
<dbReference type="GO" id="GO:0006334">
    <property type="term" value="P:nucleosome assembly"/>
    <property type="evidence" value="ECO:0007669"/>
    <property type="project" value="TreeGrafter"/>
</dbReference>
<dbReference type="RefSeq" id="XP_001415603.1">
    <property type="nucleotide sequence ID" value="XM_001415566.1"/>
</dbReference>
<evidence type="ECO:0000259" key="6">
    <source>
        <dbReference type="Pfam" id="PF12253"/>
    </source>
</evidence>
<keyword evidence="8" id="KW-1185">Reference proteome</keyword>
<organism evidence="7 8">
    <name type="scientific">Ostreococcus lucimarinus (strain CCE9901)</name>
    <dbReference type="NCBI Taxonomy" id="436017"/>
    <lineage>
        <taxon>Eukaryota</taxon>
        <taxon>Viridiplantae</taxon>
        <taxon>Chlorophyta</taxon>
        <taxon>Mamiellophyceae</taxon>
        <taxon>Mamiellales</taxon>
        <taxon>Bathycoccaceae</taxon>
        <taxon>Ostreococcus</taxon>
    </lineage>
</organism>
<name>A4RRP0_OSTLU</name>
<feature type="compositionally biased region" description="Polar residues" evidence="5">
    <location>
        <begin position="19"/>
        <end position="34"/>
    </location>
</feature>
<evidence type="ECO:0000256" key="2">
    <source>
        <dbReference type="ARBA" id="ARBA00022763"/>
    </source>
</evidence>
<feature type="region of interest" description="Disordered" evidence="5">
    <location>
        <begin position="114"/>
        <end position="145"/>
    </location>
</feature>
<feature type="region of interest" description="Disordered" evidence="5">
    <location>
        <begin position="1"/>
        <end position="89"/>
    </location>
</feature>
<keyword evidence="2" id="KW-0227">DNA damage</keyword>
<evidence type="ECO:0000313" key="8">
    <source>
        <dbReference type="Proteomes" id="UP000001568"/>
    </source>
</evidence>
<dbReference type="EMBL" id="CP000581">
    <property type="protein sequence ID" value="ABO93895.1"/>
    <property type="molecule type" value="Genomic_DNA"/>
</dbReference>
<reference evidence="7 8" key="1">
    <citation type="journal article" date="2007" name="Proc. Natl. Acad. Sci. U.S.A.">
        <title>The tiny eukaryote Ostreococcus provides genomic insights into the paradox of plankton speciation.</title>
        <authorList>
            <person name="Palenik B."/>
            <person name="Grimwood J."/>
            <person name="Aerts A."/>
            <person name="Rouze P."/>
            <person name="Salamov A."/>
            <person name="Putnam N."/>
            <person name="Dupont C."/>
            <person name="Jorgensen R."/>
            <person name="Derelle E."/>
            <person name="Rombauts S."/>
            <person name="Zhou K."/>
            <person name="Otillar R."/>
            <person name="Merchant S.S."/>
            <person name="Podell S."/>
            <person name="Gaasterland T."/>
            <person name="Napoli C."/>
            <person name="Gendler K."/>
            <person name="Manuell A."/>
            <person name="Tai V."/>
            <person name="Vallon O."/>
            <person name="Piganeau G."/>
            <person name="Jancek S."/>
            <person name="Heijde M."/>
            <person name="Jabbari K."/>
            <person name="Bowler C."/>
            <person name="Lohr M."/>
            <person name="Robbens S."/>
            <person name="Werner G."/>
            <person name="Dubchak I."/>
            <person name="Pazour G.J."/>
            <person name="Ren Q."/>
            <person name="Paulsen I."/>
            <person name="Delwiche C."/>
            <person name="Schmutz J."/>
            <person name="Rokhsar D."/>
            <person name="Van de Peer Y."/>
            <person name="Moreau H."/>
            <person name="Grigoriev I.V."/>
        </authorList>
    </citation>
    <scope>NUCLEOTIDE SEQUENCE [LARGE SCALE GENOMIC DNA]</scope>
    <source>
        <strain evidence="7 8">CCE9901</strain>
    </source>
</reference>
<evidence type="ECO:0000256" key="4">
    <source>
        <dbReference type="ARBA" id="ARBA00023242"/>
    </source>
</evidence>
<dbReference type="HOGENOM" id="CLU_315778_0_0_1"/>
<dbReference type="InterPro" id="IPR016024">
    <property type="entry name" value="ARM-type_fold"/>
</dbReference>
<dbReference type="eggNOG" id="KOG4364">
    <property type="taxonomic scope" value="Eukaryota"/>
</dbReference>
<dbReference type="PANTHER" id="PTHR15272:SF0">
    <property type="entry name" value="CHROMATIN ASSEMBLY FACTOR 1 SUBUNIT A"/>
    <property type="match status" value="1"/>
</dbReference>
<dbReference type="Pfam" id="PF12253">
    <property type="entry name" value="CAF1A_dimeriz"/>
    <property type="match status" value="1"/>
</dbReference>
<evidence type="ECO:0000256" key="3">
    <source>
        <dbReference type="ARBA" id="ARBA00023204"/>
    </source>
</evidence>
<dbReference type="SUPFAM" id="SSF48371">
    <property type="entry name" value="ARM repeat"/>
    <property type="match status" value="1"/>
</dbReference>
<feature type="compositionally biased region" description="Basic and acidic residues" evidence="5">
    <location>
        <begin position="59"/>
        <end position="89"/>
    </location>
</feature>
<dbReference type="STRING" id="436017.A4RRP0"/>
<dbReference type="Gramene" id="ABO93895">
    <property type="protein sequence ID" value="ABO93895"/>
    <property type="gene ID" value="OSTLU_13904"/>
</dbReference>
<dbReference type="Proteomes" id="UP000001568">
    <property type="component" value="Chromosome 1"/>
</dbReference>
<gene>
    <name evidence="7" type="primary">NFF3501</name>
    <name evidence="7" type="ORF">OSTLU_13904</name>
</gene>
<dbReference type="GO" id="GO:0006281">
    <property type="term" value="P:DNA repair"/>
    <property type="evidence" value="ECO:0007669"/>
    <property type="project" value="UniProtKB-KW"/>
</dbReference>
<evidence type="ECO:0000313" key="7">
    <source>
        <dbReference type="EMBL" id="ABO93895.1"/>
    </source>
</evidence>
<comment type="subcellular location">
    <subcellularLocation>
        <location evidence="1">Nucleus</location>
    </subcellularLocation>
</comment>
<keyword evidence="3" id="KW-0234">DNA repair</keyword>
<feature type="compositionally biased region" description="Polar residues" evidence="5">
    <location>
        <begin position="1"/>
        <end position="11"/>
    </location>
</feature>
<sequence length="925" mass="101968">MPSPTRASKSPTRAVATIDLTNSNFGPNATTTTTSKKRKVDAAKEAEKLAKAQAAQAAKEAKEAAKAEKARRREEEKAAKEAAKAEKELEMARAKAAKEAAKVEKELEMARAKAEKEAANAEKEREAAALKAEKAKSKAEKEAAEKAKLEEKRRLEAKKAKEANVFAQFFVKSPAVKSKPVVTPEVRTPEVSREVREKLDDIVRAEDAVEDMDAIRETSLKRWKTKRKECRIEKRWGARRIQRDVEVTSVLCFSLLSKRKRDDDGMVHKSARQRRLFDIDVALYERPAFWGTGPFPNRPANASVVTGRRPFGQEKDVDYEYDSAEEWEGADQGESLSDEDIDEEDDMPQASDDEDDGFIAGDDEMADEPRHFDAAAIGDDAEMTQKRSTMAMLANRSRRSAAPLVISKLATTVAENGGESSLLRLFALEAPFSNAPRISLKVSTSQPASAVKASKTVSKAAKTATKKSADDILQENLRMLVIFLLRNPSLKVNQVKAKFLEEACHSIAGLNHSAVKRKIMEIATHVSNRWIITEKAMQDAGVSDEEVAELRANAVVPAKSTVKKRKIEQGDGAAAAPRTLETFFGKTEQEKLPTATDAPIWNLAIASMSRSKDSKGMFRDDYKHIFDESNLKACVEQGVVPDSFVSCLIRSVGAKSQKTAFRIACEKLLVVVFRTLGNGQNGVSERKLVTPARASVDAACGGDALVSAITSCIESGQESLKLAALEIMDALLCDPTAGMKFVTNRMFSKQVMQLMIDALGRRNEEFSVLAMRILCRALGSQTAIETCSALRPEEFLTLSRELAKGIRYQSPDIRDNVRHVSSGLNFLEKCFSMEAWTSAVDRNACRKTLVTVLGACIVHREDALDWTNEVTTVLLNILIGTMEVLEITSEDKIQMRNALNALWTSNDGQVKQLVEKVQNALENVC</sequence>
<feature type="region of interest" description="Disordered" evidence="5">
    <location>
        <begin position="324"/>
        <end position="364"/>
    </location>
</feature>
<dbReference type="PANTHER" id="PTHR15272">
    <property type="entry name" value="CHROMATIN ASSEMBLY FACTOR 1 SUBUNIT A CAF-1 SUBUNIT A"/>
    <property type="match status" value="1"/>
</dbReference>
<keyword evidence="4" id="KW-0539">Nucleus</keyword>
<evidence type="ECO:0000256" key="1">
    <source>
        <dbReference type="ARBA" id="ARBA00004123"/>
    </source>
</evidence>
<feature type="domain" description="Chromatin assembly factor 1 subunit A dimerization" evidence="6">
    <location>
        <begin position="286"/>
        <end position="349"/>
    </location>
</feature>
<dbReference type="KEGG" id="olu:OSTLU_13904"/>
<protein>
    <recommendedName>
        <fullName evidence="6">Chromatin assembly factor 1 subunit A dimerization domain-containing protein</fullName>
    </recommendedName>
</protein>
<dbReference type="InterPro" id="IPR022043">
    <property type="entry name" value="CAF1A_DD"/>
</dbReference>
<feature type="compositionally biased region" description="Basic and acidic residues" evidence="5">
    <location>
        <begin position="40"/>
        <end position="50"/>
    </location>
</feature>